<organism evidence="2 3">
    <name type="scientific">Kitasatospora misakiensis</name>
    <dbReference type="NCBI Taxonomy" id="67330"/>
    <lineage>
        <taxon>Bacteria</taxon>
        <taxon>Bacillati</taxon>
        <taxon>Actinomycetota</taxon>
        <taxon>Actinomycetes</taxon>
        <taxon>Kitasatosporales</taxon>
        <taxon>Streptomycetaceae</taxon>
        <taxon>Kitasatospora</taxon>
    </lineage>
</organism>
<dbReference type="Pfam" id="PF04149">
    <property type="entry name" value="DUF397"/>
    <property type="match status" value="1"/>
</dbReference>
<dbReference type="RefSeq" id="WP_380230061.1">
    <property type="nucleotide sequence ID" value="NZ_JBHSOF010000101.1"/>
</dbReference>
<reference evidence="3" key="1">
    <citation type="journal article" date="2019" name="Int. J. Syst. Evol. Microbiol.">
        <title>The Global Catalogue of Microorganisms (GCM) 10K type strain sequencing project: providing services to taxonomists for standard genome sequencing and annotation.</title>
        <authorList>
            <consortium name="The Broad Institute Genomics Platform"/>
            <consortium name="The Broad Institute Genome Sequencing Center for Infectious Disease"/>
            <person name="Wu L."/>
            <person name="Ma J."/>
        </authorList>
    </citation>
    <scope>NUCLEOTIDE SEQUENCE [LARGE SCALE GENOMIC DNA]</scope>
    <source>
        <strain evidence="3">CGMCC 4.1437</strain>
    </source>
</reference>
<gene>
    <name evidence="2" type="ORF">ACFP3U_36400</name>
</gene>
<name>A0ABW0XD08_9ACTN</name>
<dbReference type="Proteomes" id="UP001595975">
    <property type="component" value="Unassembled WGS sequence"/>
</dbReference>
<evidence type="ECO:0000313" key="3">
    <source>
        <dbReference type="Proteomes" id="UP001595975"/>
    </source>
</evidence>
<dbReference type="InterPro" id="IPR007278">
    <property type="entry name" value="DUF397"/>
</dbReference>
<accession>A0ABW0XD08</accession>
<feature type="domain" description="DUF397" evidence="1">
    <location>
        <begin position="10"/>
        <end position="63"/>
    </location>
</feature>
<keyword evidence="3" id="KW-1185">Reference proteome</keyword>
<dbReference type="EMBL" id="JBHSOF010000101">
    <property type="protein sequence ID" value="MFC5668427.1"/>
    <property type="molecule type" value="Genomic_DNA"/>
</dbReference>
<sequence length="71" mass="7389">MTHTFDLSAASWRKSTYSGGDNECIEVADGVAGVLPVRDSKDPLGPSLLFTAEAWAAFVAGVRVGEFGAGE</sequence>
<comment type="caution">
    <text evidence="2">The sequence shown here is derived from an EMBL/GenBank/DDBJ whole genome shotgun (WGS) entry which is preliminary data.</text>
</comment>
<evidence type="ECO:0000259" key="1">
    <source>
        <dbReference type="Pfam" id="PF04149"/>
    </source>
</evidence>
<evidence type="ECO:0000313" key="2">
    <source>
        <dbReference type="EMBL" id="MFC5668427.1"/>
    </source>
</evidence>
<proteinExistence type="predicted"/>
<protein>
    <submittedName>
        <fullName evidence="2">DUF397 domain-containing protein</fullName>
    </submittedName>
</protein>